<proteinExistence type="predicted"/>
<keyword evidence="2" id="KW-1185">Reference proteome</keyword>
<comment type="caution">
    <text evidence="1">The sequence shown here is derived from an EMBL/GenBank/DDBJ whole genome shotgun (WGS) entry which is preliminary data.</text>
</comment>
<protein>
    <submittedName>
        <fullName evidence="1">41369_t:CDS:1</fullName>
    </submittedName>
</protein>
<dbReference type="EMBL" id="CAJVQB010072559">
    <property type="protein sequence ID" value="CAG8843485.1"/>
    <property type="molecule type" value="Genomic_DNA"/>
</dbReference>
<dbReference type="Proteomes" id="UP000789901">
    <property type="component" value="Unassembled WGS sequence"/>
</dbReference>
<name>A0ABN7WYQ1_GIGMA</name>
<feature type="non-terminal residue" evidence="1">
    <location>
        <position position="1"/>
    </location>
</feature>
<sequence length="80" mass="9498">HYQLVLTFADDTTWISNSKDLIEKIMELAESFYSLNNIEINNKKSKLVVLNYKEKRQENFLLLNNIKIFAENKNSVTRFL</sequence>
<evidence type="ECO:0000313" key="1">
    <source>
        <dbReference type="EMBL" id="CAG8843485.1"/>
    </source>
</evidence>
<evidence type="ECO:0000313" key="2">
    <source>
        <dbReference type="Proteomes" id="UP000789901"/>
    </source>
</evidence>
<organism evidence="1 2">
    <name type="scientific">Gigaspora margarita</name>
    <dbReference type="NCBI Taxonomy" id="4874"/>
    <lineage>
        <taxon>Eukaryota</taxon>
        <taxon>Fungi</taxon>
        <taxon>Fungi incertae sedis</taxon>
        <taxon>Mucoromycota</taxon>
        <taxon>Glomeromycotina</taxon>
        <taxon>Glomeromycetes</taxon>
        <taxon>Diversisporales</taxon>
        <taxon>Gigasporaceae</taxon>
        <taxon>Gigaspora</taxon>
    </lineage>
</organism>
<gene>
    <name evidence="1" type="ORF">GMARGA_LOCUS36567</name>
</gene>
<accession>A0ABN7WYQ1</accession>
<reference evidence="1 2" key="1">
    <citation type="submission" date="2021-06" db="EMBL/GenBank/DDBJ databases">
        <authorList>
            <person name="Kallberg Y."/>
            <person name="Tangrot J."/>
            <person name="Rosling A."/>
        </authorList>
    </citation>
    <scope>NUCLEOTIDE SEQUENCE [LARGE SCALE GENOMIC DNA]</scope>
    <source>
        <strain evidence="1 2">120-4 pot B 10/14</strain>
    </source>
</reference>